<feature type="domain" description="RING-type" evidence="6">
    <location>
        <begin position="85"/>
        <end position="126"/>
    </location>
</feature>
<evidence type="ECO:0000313" key="7">
    <source>
        <dbReference type="RefSeq" id="XP_045367201.1"/>
    </source>
</evidence>
<dbReference type="SUPFAM" id="SSF57850">
    <property type="entry name" value="RING/U-box"/>
    <property type="match status" value="1"/>
</dbReference>
<dbReference type="RefSeq" id="XP_045367201.1">
    <property type="nucleotide sequence ID" value="XM_045511245.1"/>
</dbReference>
<feature type="region of interest" description="Disordered" evidence="5">
    <location>
        <begin position="25"/>
        <end position="46"/>
    </location>
</feature>
<reference evidence="7" key="1">
    <citation type="submission" date="2025-08" db="UniProtKB">
        <authorList>
            <consortium name="RefSeq"/>
        </authorList>
    </citation>
    <scope>IDENTIFICATION</scope>
    <source>
        <tissue evidence="7">Blood</tissue>
    </source>
</reference>
<gene>
    <name evidence="7" type="primary">LOC105063289</name>
</gene>
<dbReference type="AlphaFoldDB" id="A0A9W3FV05"/>
<dbReference type="Pfam" id="PF13639">
    <property type="entry name" value="zf-RING_2"/>
    <property type="match status" value="1"/>
</dbReference>
<organism evidence="7">
    <name type="scientific">Camelus bactrianus</name>
    <name type="common">Bactrian camel</name>
    <dbReference type="NCBI Taxonomy" id="9837"/>
    <lineage>
        <taxon>Eukaryota</taxon>
        <taxon>Metazoa</taxon>
        <taxon>Chordata</taxon>
        <taxon>Craniata</taxon>
        <taxon>Vertebrata</taxon>
        <taxon>Euteleostomi</taxon>
        <taxon>Mammalia</taxon>
        <taxon>Eutheria</taxon>
        <taxon>Laurasiatheria</taxon>
        <taxon>Artiodactyla</taxon>
        <taxon>Tylopoda</taxon>
        <taxon>Camelidae</taxon>
        <taxon>Camelus</taxon>
    </lineage>
</organism>
<proteinExistence type="predicted"/>
<evidence type="ECO:0000256" key="1">
    <source>
        <dbReference type="ARBA" id="ARBA00022723"/>
    </source>
</evidence>
<sequence>MGNCLNPRTAEDVFVPESPVRFGGRRRWARSPERRPRRRESHQARAAPLTLEEQVRVAQRLSQIQRLPAGVYGSDGLGEDTQQECAICSMDFVCGDRTRSLPCKHVYHLDCIDEWLMRSCTCPYCRRPPEVPPPPTQGKN</sequence>
<dbReference type="PANTHER" id="PTHR46359">
    <property type="entry name" value="GEO07743P1"/>
    <property type="match status" value="1"/>
</dbReference>
<dbReference type="SMART" id="SM00184">
    <property type="entry name" value="RING"/>
    <property type="match status" value="1"/>
</dbReference>
<dbReference type="InterPro" id="IPR001841">
    <property type="entry name" value="Znf_RING"/>
</dbReference>
<evidence type="ECO:0000256" key="5">
    <source>
        <dbReference type="SAM" id="MobiDB-lite"/>
    </source>
</evidence>
<dbReference type="Gene3D" id="3.30.40.10">
    <property type="entry name" value="Zinc/RING finger domain, C3HC4 (zinc finger)"/>
    <property type="match status" value="1"/>
</dbReference>
<dbReference type="GO" id="GO:0061630">
    <property type="term" value="F:ubiquitin protein ligase activity"/>
    <property type="evidence" value="ECO:0007669"/>
    <property type="project" value="TreeGrafter"/>
</dbReference>
<accession>A0A9W3FV05</accession>
<dbReference type="PROSITE" id="PS50089">
    <property type="entry name" value="ZF_RING_2"/>
    <property type="match status" value="1"/>
</dbReference>
<evidence type="ECO:0000259" key="6">
    <source>
        <dbReference type="PROSITE" id="PS50089"/>
    </source>
</evidence>
<dbReference type="GO" id="GO:0008270">
    <property type="term" value="F:zinc ion binding"/>
    <property type="evidence" value="ECO:0007669"/>
    <property type="project" value="UniProtKB-KW"/>
</dbReference>
<dbReference type="PANTHER" id="PTHR46359:SF1">
    <property type="entry name" value="RING FINGER PROTEIN 11"/>
    <property type="match status" value="1"/>
</dbReference>
<name>A0A9W3FV05_CAMBA</name>
<evidence type="ECO:0000256" key="4">
    <source>
        <dbReference type="PROSITE-ProRule" id="PRU00175"/>
    </source>
</evidence>
<keyword evidence="3" id="KW-0862">Zinc</keyword>
<dbReference type="GO" id="GO:0006511">
    <property type="term" value="P:ubiquitin-dependent protein catabolic process"/>
    <property type="evidence" value="ECO:0007669"/>
    <property type="project" value="TreeGrafter"/>
</dbReference>
<keyword evidence="2 4" id="KW-0863">Zinc-finger</keyword>
<evidence type="ECO:0000256" key="3">
    <source>
        <dbReference type="ARBA" id="ARBA00022833"/>
    </source>
</evidence>
<keyword evidence="1" id="KW-0479">Metal-binding</keyword>
<dbReference type="InterPro" id="IPR052804">
    <property type="entry name" value="UEC_component"/>
</dbReference>
<protein>
    <submittedName>
        <fullName evidence="7">RING finger protein 11-like</fullName>
    </submittedName>
</protein>
<evidence type="ECO:0000256" key="2">
    <source>
        <dbReference type="ARBA" id="ARBA00022771"/>
    </source>
</evidence>
<dbReference type="GO" id="GO:0000151">
    <property type="term" value="C:ubiquitin ligase complex"/>
    <property type="evidence" value="ECO:0007669"/>
    <property type="project" value="TreeGrafter"/>
</dbReference>
<feature type="compositionally biased region" description="Basic residues" evidence="5">
    <location>
        <begin position="25"/>
        <end position="40"/>
    </location>
</feature>
<dbReference type="InterPro" id="IPR013083">
    <property type="entry name" value="Znf_RING/FYVE/PHD"/>
</dbReference>